<feature type="domain" description="von Hippel-Lindau disease tumour suppressor beta" evidence="1">
    <location>
        <begin position="41"/>
        <end position="100"/>
    </location>
</feature>
<reference evidence="2" key="1">
    <citation type="journal article" date="2019" name="Plant J.">
        <title>Chlorella vulgaris genome assembly and annotation reveals the molecular basis for metabolic acclimation to high light conditions.</title>
        <authorList>
            <person name="Cecchin M."/>
            <person name="Marcolungo L."/>
            <person name="Rossato M."/>
            <person name="Girolomoni L."/>
            <person name="Cosentino E."/>
            <person name="Cuine S."/>
            <person name="Li-Beisson Y."/>
            <person name="Delledonne M."/>
            <person name="Ballottari M."/>
        </authorList>
    </citation>
    <scope>NUCLEOTIDE SEQUENCE</scope>
    <source>
        <strain evidence="2">211/11P</strain>
    </source>
</reference>
<dbReference type="InterPro" id="IPR036208">
    <property type="entry name" value="VHL_sf"/>
</dbReference>
<comment type="caution">
    <text evidence="2">The sequence shown here is derived from an EMBL/GenBank/DDBJ whole genome shotgun (WGS) entry which is preliminary data.</text>
</comment>
<reference evidence="2" key="2">
    <citation type="submission" date="2020-11" db="EMBL/GenBank/DDBJ databases">
        <authorList>
            <person name="Cecchin M."/>
            <person name="Marcolungo L."/>
            <person name="Rossato M."/>
            <person name="Girolomoni L."/>
            <person name="Cosentino E."/>
            <person name="Cuine S."/>
            <person name="Li-Beisson Y."/>
            <person name="Delledonne M."/>
            <person name="Ballottari M."/>
        </authorList>
    </citation>
    <scope>NUCLEOTIDE SEQUENCE</scope>
    <source>
        <strain evidence="2">211/11P</strain>
        <tissue evidence="2">Whole cell</tissue>
    </source>
</reference>
<dbReference type="Proteomes" id="UP001055712">
    <property type="component" value="Unassembled WGS sequence"/>
</dbReference>
<keyword evidence="3" id="KW-1185">Reference proteome</keyword>
<accession>A0A9D4TTG8</accession>
<dbReference type="Pfam" id="PF01847">
    <property type="entry name" value="VHL"/>
    <property type="match status" value="1"/>
</dbReference>
<dbReference type="InterPro" id="IPR024053">
    <property type="entry name" value="VHL_beta_dom"/>
</dbReference>
<evidence type="ECO:0000259" key="1">
    <source>
        <dbReference type="Pfam" id="PF01847"/>
    </source>
</evidence>
<dbReference type="EMBL" id="SIDB01000004">
    <property type="protein sequence ID" value="KAI3433793.1"/>
    <property type="molecule type" value="Genomic_DNA"/>
</dbReference>
<dbReference type="InterPro" id="IPR037140">
    <property type="entry name" value="VHL_beta_dom_sf"/>
</dbReference>
<name>A0A9D4TTG8_CHLVU</name>
<dbReference type="Gene3D" id="2.60.40.780">
    <property type="entry name" value="von Hippel-Lindau disease tumour suppressor, beta domain"/>
    <property type="match status" value="1"/>
</dbReference>
<organism evidence="2 3">
    <name type="scientific">Chlorella vulgaris</name>
    <name type="common">Green alga</name>
    <dbReference type="NCBI Taxonomy" id="3077"/>
    <lineage>
        <taxon>Eukaryota</taxon>
        <taxon>Viridiplantae</taxon>
        <taxon>Chlorophyta</taxon>
        <taxon>core chlorophytes</taxon>
        <taxon>Trebouxiophyceae</taxon>
        <taxon>Chlorellales</taxon>
        <taxon>Chlorellaceae</taxon>
        <taxon>Chlorella clade</taxon>
        <taxon>Chlorella</taxon>
    </lineage>
</organism>
<proteinExistence type="predicted"/>
<protein>
    <recommendedName>
        <fullName evidence="1">von Hippel-Lindau disease tumour suppressor beta domain-containing protein</fullName>
    </recommendedName>
</protein>
<sequence length="277" mass="30129">MQSEQTVPEFPACSLAQAPHRQPWRKRGAIEVEDIVVLQPDCPAGGRIIWVDYSSNEIPYTVLHPGQRAVYRSWEDHCWIARDVQSGRRLCINGAQAVIAHTTDGHTATITQPPLLCWDQHAGAAFPQQFRREASTLLLCWRRLGAASPQSSASSGDSCDGCPKPADLGALDFGLVMHIIRQHLAPATLWQEACLPPACHRDILPTQLHCLAGFDTMMKHTMLNCDVRGGELLRSRMSTDQLARSVLPPPPGAAPSSAVQELTSVLSGFFAALIGGS</sequence>
<dbReference type="SUPFAM" id="SSF49468">
    <property type="entry name" value="VHL"/>
    <property type="match status" value="1"/>
</dbReference>
<dbReference type="OrthoDB" id="549973at2759"/>
<evidence type="ECO:0000313" key="3">
    <source>
        <dbReference type="Proteomes" id="UP001055712"/>
    </source>
</evidence>
<evidence type="ECO:0000313" key="2">
    <source>
        <dbReference type="EMBL" id="KAI3433793.1"/>
    </source>
</evidence>
<dbReference type="AlphaFoldDB" id="A0A9D4TTG8"/>
<gene>
    <name evidence="2" type="ORF">D9Q98_003598</name>
</gene>